<dbReference type="InterPro" id="IPR027417">
    <property type="entry name" value="P-loop_NTPase"/>
</dbReference>
<dbReference type="EMBL" id="BEYU01000063">
    <property type="protein sequence ID" value="GBG29702.1"/>
    <property type="molecule type" value="Genomic_DNA"/>
</dbReference>
<dbReference type="Pfam" id="PF00071">
    <property type="entry name" value="Ras"/>
    <property type="match status" value="1"/>
</dbReference>
<dbReference type="SMART" id="SM00174">
    <property type="entry name" value="RHO"/>
    <property type="match status" value="1"/>
</dbReference>
<accession>A0A2R5GFL1</accession>
<dbReference type="InParanoid" id="A0A2R5GFL1"/>
<dbReference type="PANTHER" id="PTHR24072">
    <property type="entry name" value="RHO FAMILY GTPASE"/>
    <property type="match status" value="1"/>
</dbReference>
<dbReference type="PROSITE" id="PS51419">
    <property type="entry name" value="RAB"/>
    <property type="match status" value="1"/>
</dbReference>
<keyword evidence="2" id="KW-0342">GTP-binding</keyword>
<dbReference type="PROSITE" id="PS51420">
    <property type="entry name" value="RHO"/>
    <property type="match status" value="1"/>
</dbReference>
<evidence type="ECO:0000256" key="3">
    <source>
        <dbReference type="SAM" id="MobiDB-lite"/>
    </source>
</evidence>
<dbReference type="GO" id="GO:0007264">
    <property type="term" value="P:small GTPase-mediated signal transduction"/>
    <property type="evidence" value="ECO:0007669"/>
    <property type="project" value="InterPro"/>
</dbReference>
<evidence type="ECO:0000256" key="1">
    <source>
        <dbReference type="ARBA" id="ARBA00022741"/>
    </source>
</evidence>
<dbReference type="PRINTS" id="PR00449">
    <property type="entry name" value="RASTRNSFRMNG"/>
</dbReference>
<feature type="region of interest" description="Disordered" evidence="3">
    <location>
        <begin position="180"/>
        <end position="213"/>
    </location>
</feature>
<protein>
    <submittedName>
        <fullName evidence="4">Ras-like GTP-binding protein RHO</fullName>
    </submittedName>
</protein>
<dbReference type="CDD" id="cd00157">
    <property type="entry name" value="Rho"/>
    <property type="match status" value="1"/>
</dbReference>
<keyword evidence="1" id="KW-0547">Nucleotide-binding</keyword>
<dbReference type="SMART" id="SM00176">
    <property type="entry name" value="RAN"/>
    <property type="match status" value="1"/>
</dbReference>
<dbReference type="GO" id="GO:0005525">
    <property type="term" value="F:GTP binding"/>
    <property type="evidence" value="ECO:0007669"/>
    <property type="project" value="UniProtKB-KW"/>
</dbReference>
<dbReference type="AlphaFoldDB" id="A0A2R5GFL1"/>
<dbReference type="GO" id="GO:0003924">
    <property type="term" value="F:GTPase activity"/>
    <property type="evidence" value="ECO:0007669"/>
    <property type="project" value="InterPro"/>
</dbReference>
<dbReference type="InterPro" id="IPR001806">
    <property type="entry name" value="Small_GTPase"/>
</dbReference>
<dbReference type="SMART" id="SM00175">
    <property type="entry name" value="RAB"/>
    <property type="match status" value="1"/>
</dbReference>
<dbReference type="OrthoDB" id="8830751at2759"/>
<comment type="caution">
    <text evidence="4">The sequence shown here is derived from an EMBL/GenBank/DDBJ whole genome shotgun (WGS) entry which is preliminary data.</text>
</comment>
<dbReference type="PROSITE" id="PS51421">
    <property type="entry name" value="RAS"/>
    <property type="match status" value="1"/>
</dbReference>
<dbReference type="SUPFAM" id="SSF52540">
    <property type="entry name" value="P-loop containing nucleoside triphosphate hydrolases"/>
    <property type="match status" value="1"/>
</dbReference>
<gene>
    <name evidence="4" type="ORF">FCC1311_059232</name>
</gene>
<dbReference type="Proteomes" id="UP000241890">
    <property type="component" value="Unassembled WGS sequence"/>
</dbReference>
<dbReference type="InterPro" id="IPR005225">
    <property type="entry name" value="Small_GTP-bd"/>
</dbReference>
<name>A0A2R5GFL1_9STRA</name>
<sequence length="218" mass="23870">MNNIKCVVVGDGAVGKTSMLIAYTEGRFPADYVPTVFDNYETNLVVDNKETYLGLWDTAGQEEYTRLRPLSYPQTQVFLVCFAINSPVSFKHVETKWRPEIMHHSPGVPFIIVGTKCDIRTDRKVVEALEAKGKPLKSFEYYSEEATRLGAHTYMECSALKMAGLDALFQEAVRAATRSKVHSAAATRSSTRRGISTRSTGSKSKASTSGGGGGCVLL</sequence>
<dbReference type="SMART" id="SM00173">
    <property type="entry name" value="RAS"/>
    <property type="match status" value="1"/>
</dbReference>
<evidence type="ECO:0000256" key="2">
    <source>
        <dbReference type="ARBA" id="ARBA00023134"/>
    </source>
</evidence>
<evidence type="ECO:0000313" key="5">
    <source>
        <dbReference type="Proteomes" id="UP000241890"/>
    </source>
</evidence>
<evidence type="ECO:0000313" key="4">
    <source>
        <dbReference type="EMBL" id="GBG29702.1"/>
    </source>
</evidence>
<dbReference type="NCBIfam" id="TIGR00231">
    <property type="entry name" value="small_GTP"/>
    <property type="match status" value="1"/>
</dbReference>
<organism evidence="4 5">
    <name type="scientific">Hondaea fermentalgiana</name>
    <dbReference type="NCBI Taxonomy" id="2315210"/>
    <lineage>
        <taxon>Eukaryota</taxon>
        <taxon>Sar</taxon>
        <taxon>Stramenopiles</taxon>
        <taxon>Bigyra</taxon>
        <taxon>Labyrinthulomycetes</taxon>
        <taxon>Thraustochytrida</taxon>
        <taxon>Thraustochytriidae</taxon>
        <taxon>Hondaea</taxon>
    </lineage>
</organism>
<dbReference type="Gene3D" id="3.40.50.300">
    <property type="entry name" value="P-loop containing nucleotide triphosphate hydrolases"/>
    <property type="match status" value="1"/>
</dbReference>
<keyword evidence="5" id="KW-1185">Reference proteome</keyword>
<dbReference type="InterPro" id="IPR003578">
    <property type="entry name" value="Small_GTPase_Rho"/>
</dbReference>
<feature type="compositionally biased region" description="Low complexity" evidence="3">
    <location>
        <begin position="183"/>
        <end position="208"/>
    </location>
</feature>
<proteinExistence type="predicted"/>
<dbReference type="FunFam" id="3.40.50.300:FF:000118">
    <property type="entry name" value="Rho-related GTP-binding protein RhoG"/>
    <property type="match status" value="1"/>
</dbReference>
<reference evidence="4 5" key="1">
    <citation type="submission" date="2017-12" db="EMBL/GenBank/DDBJ databases">
        <title>Sequencing, de novo assembly and annotation of complete genome of a new Thraustochytrid species, strain FCC1311.</title>
        <authorList>
            <person name="Sedici K."/>
            <person name="Godart F."/>
            <person name="Aiese Cigliano R."/>
            <person name="Sanseverino W."/>
            <person name="Barakat M."/>
            <person name="Ortet P."/>
            <person name="Marechal E."/>
            <person name="Cagnac O."/>
            <person name="Amato A."/>
        </authorList>
    </citation>
    <scope>NUCLEOTIDE SEQUENCE [LARGE SCALE GENOMIC DNA]</scope>
</reference>